<dbReference type="Proteomes" id="UP000006729">
    <property type="component" value="Chromosome 16"/>
</dbReference>
<reference evidence="1 2" key="1">
    <citation type="journal article" date="2006" name="Science">
        <title>The genome of black cottonwood, Populus trichocarpa (Torr. &amp; Gray).</title>
        <authorList>
            <person name="Tuskan G.A."/>
            <person name="Difazio S."/>
            <person name="Jansson S."/>
            <person name="Bohlmann J."/>
            <person name="Grigoriev I."/>
            <person name="Hellsten U."/>
            <person name="Putnam N."/>
            <person name="Ralph S."/>
            <person name="Rombauts S."/>
            <person name="Salamov A."/>
            <person name="Schein J."/>
            <person name="Sterck L."/>
            <person name="Aerts A."/>
            <person name="Bhalerao R.R."/>
            <person name="Bhalerao R.P."/>
            <person name="Blaudez D."/>
            <person name="Boerjan W."/>
            <person name="Brun A."/>
            <person name="Brunner A."/>
            <person name="Busov V."/>
            <person name="Campbell M."/>
            <person name="Carlson J."/>
            <person name="Chalot M."/>
            <person name="Chapman J."/>
            <person name="Chen G.L."/>
            <person name="Cooper D."/>
            <person name="Coutinho P.M."/>
            <person name="Couturier J."/>
            <person name="Covert S."/>
            <person name="Cronk Q."/>
            <person name="Cunningham R."/>
            <person name="Davis J."/>
            <person name="Degroeve S."/>
            <person name="Dejardin A."/>
            <person name="Depamphilis C."/>
            <person name="Detter J."/>
            <person name="Dirks B."/>
            <person name="Dubchak I."/>
            <person name="Duplessis S."/>
            <person name="Ehlting J."/>
            <person name="Ellis B."/>
            <person name="Gendler K."/>
            <person name="Goodstein D."/>
            <person name="Gribskov M."/>
            <person name="Grimwood J."/>
            <person name="Groover A."/>
            <person name="Gunter L."/>
            <person name="Hamberger B."/>
            <person name="Heinze B."/>
            <person name="Helariutta Y."/>
            <person name="Henrissat B."/>
            <person name="Holligan D."/>
            <person name="Holt R."/>
            <person name="Huang W."/>
            <person name="Islam-Faridi N."/>
            <person name="Jones S."/>
            <person name="Jones-Rhoades M."/>
            <person name="Jorgensen R."/>
            <person name="Joshi C."/>
            <person name="Kangasjarvi J."/>
            <person name="Karlsson J."/>
            <person name="Kelleher C."/>
            <person name="Kirkpatrick R."/>
            <person name="Kirst M."/>
            <person name="Kohler A."/>
            <person name="Kalluri U."/>
            <person name="Larimer F."/>
            <person name="Leebens-Mack J."/>
            <person name="Leple J.C."/>
            <person name="Locascio P."/>
            <person name="Lou Y."/>
            <person name="Lucas S."/>
            <person name="Martin F."/>
            <person name="Montanini B."/>
            <person name="Napoli C."/>
            <person name="Nelson D.R."/>
            <person name="Nelson C."/>
            <person name="Nieminen K."/>
            <person name="Nilsson O."/>
            <person name="Pereda V."/>
            <person name="Peter G."/>
            <person name="Philippe R."/>
            <person name="Pilate G."/>
            <person name="Poliakov A."/>
            <person name="Razumovskaya J."/>
            <person name="Richardson P."/>
            <person name="Rinaldi C."/>
            <person name="Ritland K."/>
            <person name="Rouze P."/>
            <person name="Ryaboy D."/>
            <person name="Schmutz J."/>
            <person name="Schrader J."/>
            <person name="Segerman B."/>
            <person name="Shin H."/>
            <person name="Siddiqui A."/>
            <person name="Sterky F."/>
            <person name="Terry A."/>
            <person name="Tsai C.J."/>
            <person name="Uberbacher E."/>
            <person name="Unneberg P."/>
            <person name="Vahala J."/>
            <person name="Wall K."/>
            <person name="Wessler S."/>
            <person name="Yang G."/>
            <person name="Yin T."/>
            <person name="Douglas C."/>
            <person name="Marra M."/>
            <person name="Sandberg G."/>
            <person name="Van de Peer Y."/>
            <person name="Rokhsar D."/>
        </authorList>
    </citation>
    <scope>NUCLEOTIDE SEQUENCE [LARGE SCALE GENOMIC DNA]</scope>
    <source>
        <strain evidence="2">cv. Nisqually</strain>
    </source>
</reference>
<protein>
    <submittedName>
        <fullName evidence="1">Uncharacterized protein</fullName>
    </submittedName>
</protein>
<comment type="caution">
    <text evidence="1">The sequence shown here is derived from an EMBL/GenBank/DDBJ whole genome shotgun (WGS) entry which is preliminary data.</text>
</comment>
<organism evidence="1 2">
    <name type="scientific">Populus trichocarpa</name>
    <name type="common">Western balsam poplar</name>
    <name type="synonym">Populus balsamifera subsp. trichocarpa</name>
    <dbReference type="NCBI Taxonomy" id="3694"/>
    <lineage>
        <taxon>Eukaryota</taxon>
        <taxon>Viridiplantae</taxon>
        <taxon>Streptophyta</taxon>
        <taxon>Embryophyta</taxon>
        <taxon>Tracheophyta</taxon>
        <taxon>Spermatophyta</taxon>
        <taxon>Magnoliopsida</taxon>
        <taxon>eudicotyledons</taxon>
        <taxon>Gunneridae</taxon>
        <taxon>Pentapetalae</taxon>
        <taxon>rosids</taxon>
        <taxon>fabids</taxon>
        <taxon>Malpighiales</taxon>
        <taxon>Salicaceae</taxon>
        <taxon>Saliceae</taxon>
        <taxon>Populus</taxon>
    </lineage>
</organism>
<sequence length="38" mass="4699">MFFRTYLLSSWPFLFIYARSHDKMLGLKRTIDSRRKLC</sequence>
<evidence type="ECO:0000313" key="1">
    <source>
        <dbReference type="EMBL" id="KAI9380557.1"/>
    </source>
</evidence>
<keyword evidence="2" id="KW-1185">Reference proteome</keyword>
<evidence type="ECO:0000313" key="2">
    <source>
        <dbReference type="Proteomes" id="UP000006729"/>
    </source>
</evidence>
<gene>
    <name evidence="1" type="ORF">POPTR_016G115250v4</name>
</gene>
<proteinExistence type="predicted"/>
<dbReference type="EMBL" id="CM009305">
    <property type="protein sequence ID" value="KAI9380557.1"/>
    <property type="molecule type" value="Genomic_DNA"/>
</dbReference>
<accession>A0ACC0RUF8</accession>
<name>A0ACC0RUF8_POPTR</name>